<comment type="caution">
    <text evidence="1">The sequence shown here is derived from an EMBL/GenBank/DDBJ whole genome shotgun (WGS) entry which is preliminary data.</text>
</comment>
<reference evidence="1 2" key="1">
    <citation type="journal article" date="2019" name="Int. J. Syst. Evol. Microbiol.">
        <title>The Global Catalogue of Microorganisms (GCM) 10K type strain sequencing project: providing services to taxonomists for standard genome sequencing and annotation.</title>
        <authorList>
            <consortium name="The Broad Institute Genomics Platform"/>
            <consortium name="The Broad Institute Genome Sequencing Center for Infectious Disease"/>
            <person name="Wu L."/>
            <person name="Ma J."/>
        </authorList>
    </citation>
    <scope>NUCLEOTIDE SEQUENCE [LARGE SCALE GENOMIC DNA]</scope>
    <source>
        <strain evidence="1 2">JCM 9650</strain>
    </source>
</reference>
<dbReference type="Proteomes" id="UP001501423">
    <property type="component" value="Unassembled WGS sequence"/>
</dbReference>
<sequence length="220" mass="24686">MGVLNASKVQTGTMVDPAGVAASSLAKAVGSIVTKQIQSKAGVRLGSRDERRQVYARFQEAVTEAYTTIAVVQLEQRLHTVWLWNGRWPVSYRPWAANESTRAALAALRGSQSDVLRAYLDLRLVANPAPLQAADHVLDRLNEVFELQTGTKHDELTAATSKVAEAQREFVDICRDDLWYLPKWWQAYRGAWWTSKGWVRRLLWKPHFAGSTRPSPEVTA</sequence>
<accession>A0ABN3WZS8</accession>
<keyword evidence="2" id="KW-1185">Reference proteome</keyword>
<organism evidence="1 2">
    <name type="scientific">Streptomyces erythrogriseus</name>
    <dbReference type="NCBI Taxonomy" id="284027"/>
    <lineage>
        <taxon>Bacteria</taxon>
        <taxon>Bacillati</taxon>
        <taxon>Actinomycetota</taxon>
        <taxon>Actinomycetes</taxon>
        <taxon>Kitasatosporales</taxon>
        <taxon>Streptomycetaceae</taxon>
        <taxon>Streptomyces</taxon>
        <taxon>Streptomyces griseoincarnatus group</taxon>
    </lineage>
</organism>
<name>A0ABN3WZS8_9ACTN</name>
<proteinExistence type="predicted"/>
<dbReference type="EMBL" id="BAAAVA010000038">
    <property type="protein sequence ID" value="GAA2930258.1"/>
    <property type="molecule type" value="Genomic_DNA"/>
</dbReference>
<evidence type="ECO:0000313" key="1">
    <source>
        <dbReference type="EMBL" id="GAA2930258.1"/>
    </source>
</evidence>
<gene>
    <name evidence="1" type="ORF">GCM10010478_33960</name>
</gene>
<evidence type="ECO:0000313" key="2">
    <source>
        <dbReference type="Proteomes" id="UP001501423"/>
    </source>
</evidence>
<protein>
    <submittedName>
        <fullName evidence="1">Uncharacterized protein</fullName>
    </submittedName>
</protein>